<evidence type="ECO:0000256" key="13">
    <source>
        <dbReference type="SAM" id="MobiDB-lite"/>
    </source>
</evidence>
<evidence type="ECO:0000256" key="1">
    <source>
        <dbReference type="ARBA" id="ARBA00004294"/>
    </source>
</evidence>
<dbReference type="GO" id="GO:0005759">
    <property type="term" value="C:mitochondrial matrix"/>
    <property type="evidence" value="ECO:0007669"/>
    <property type="project" value="UniProtKB-SubCell"/>
</dbReference>
<feature type="domain" description="Mitochondria-eating protein C-terminal" evidence="14">
    <location>
        <begin position="107"/>
        <end position="298"/>
    </location>
</feature>
<keyword evidence="7" id="KW-1000">Mitochondrion outer membrane</keyword>
<reference evidence="15 16" key="1">
    <citation type="submission" date="2024-11" db="EMBL/GenBank/DDBJ databases">
        <title>Chromosome-level genome assembly of the freshwater bivalve Anodonta woodiana.</title>
        <authorList>
            <person name="Chen X."/>
        </authorList>
    </citation>
    <scope>NUCLEOTIDE SEQUENCE [LARGE SCALE GENOMIC DNA]</scope>
    <source>
        <strain evidence="15">MN2024</strain>
        <tissue evidence="15">Gills</tissue>
    </source>
</reference>
<accession>A0ABD3X0H1</accession>
<feature type="compositionally biased region" description="Low complexity" evidence="13">
    <location>
        <begin position="1"/>
        <end position="14"/>
    </location>
</feature>
<proteinExistence type="inferred from homology"/>
<dbReference type="GO" id="GO:0005741">
    <property type="term" value="C:mitochondrial outer membrane"/>
    <property type="evidence" value="ECO:0007669"/>
    <property type="project" value="UniProtKB-SubCell"/>
</dbReference>
<evidence type="ECO:0000256" key="10">
    <source>
        <dbReference type="ARBA" id="ARBA00023128"/>
    </source>
</evidence>
<dbReference type="PANTHER" id="PTHR21771:SF0">
    <property type="entry name" value="MITOCHONDRIA-EATING PROTEIN"/>
    <property type="match status" value="1"/>
</dbReference>
<evidence type="ECO:0000256" key="8">
    <source>
        <dbReference type="ARBA" id="ARBA00023054"/>
    </source>
</evidence>
<keyword evidence="8" id="KW-0175">Coiled coil</keyword>
<sequence>MGSSPSSTSETIPSKLRTPQPIKDEEDTGWIVEACRDKSKAEAALVEINKIRLKIQNKNINIGESTLLRLHRAEKEKAELLNRLSSLASDRMRNQNANIADLSDTNRPTKLTERFSELYDNEWTDAFTSLRDKYNDDDKTAIEALLLILKNCYTKCKEIAEKQHKELGETFFSKGKRKDQSFELRVNECQKLIAEITFKDLQQNCEKFIEDSAAQKDKKRILDYLKLKPVQNYCKLCIELTWLMCIQAPPIKLEFIPDNKAISKHFRHYTRSGDKVEFVVWPALFLHDNGPVLSKGVIQFRENGTSEQNKTKFGTSPETKSEINSKNGSQKTQNQNKDAA</sequence>
<evidence type="ECO:0000259" key="14">
    <source>
        <dbReference type="Pfam" id="PF16026"/>
    </source>
</evidence>
<feature type="region of interest" description="Disordered" evidence="13">
    <location>
        <begin position="1"/>
        <end position="27"/>
    </location>
</feature>
<dbReference type="InterPro" id="IPR031981">
    <property type="entry name" value="MIEAP_C"/>
</dbReference>
<evidence type="ECO:0000256" key="11">
    <source>
        <dbReference type="ARBA" id="ARBA00023136"/>
    </source>
</evidence>
<gene>
    <name evidence="15" type="ORF">ACJMK2_032027</name>
</gene>
<keyword evidence="6" id="KW-0963">Cytoplasm</keyword>
<keyword evidence="9" id="KW-0446">Lipid-binding</keyword>
<comment type="caution">
    <text evidence="15">The sequence shown here is derived from an EMBL/GenBank/DDBJ whole genome shotgun (WGS) entry which is preliminary data.</text>
</comment>
<dbReference type="GO" id="GO:0008289">
    <property type="term" value="F:lipid binding"/>
    <property type="evidence" value="ECO:0007669"/>
    <property type="project" value="UniProtKB-KW"/>
</dbReference>
<dbReference type="PANTHER" id="PTHR21771">
    <property type="entry name" value="MITOCHONDRIA-EATING PROTEIN-RELATED"/>
    <property type="match status" value="1"/>
</dbReference>
<evidence type="ECO:0000256" key="3">
    <source>
        <dbReference type="ARBA" id="ARBA00004496"/>
    </source>
</evidence>
<evidence type="ECO:0000256" key="2">
    <source>
        <dbReference type="ARBA" id="ARBA00004305"/>
    </source>
</evidence>
<dbReference type="AlphaFoldDB" id="A0ABD3X0H1"/>
<evidence type="ECO:0000256" key="7">
    <source>
        <dbReference type="ARBA" id="ARBA00022787"/>
    </source>
</evidence>
<evidence type="ECO:0000313" key="16">
    <source>
        <dbReference type="Proteomes" id="UP001634394"/>
    </source>
</evidence>
<evidence type="ECO:0000313" key="15">
    <source>
        <dbReference type="EMBL" id="KAL3879741.1"/>
    </source>
</evidence>
<evidence type="ECO:0000256" key="12">
    <source>
        <dbReference type="ARBA" id="ARBA00032687"/>
    </source>
</evidence>
<dbReference type="EMBL" id="JBJQND010000004">
    <property type="protein sequence ID" value="KAL3879741.1"/>
    <property type="molecule type" value="Genomic_DNA"/>
</dbReference>
<organism evidence="15 16">
    <name type="scientific">Sinanodonta woodiana</name>
    <name type="common">Chinese pond mussel</name>
    <name type="synonym">Anodonta woodiana</name>
    <dbReference type="NCBI Taxonomy" id="1069815"/>
    <lineage>
        <taxon>Eukaryota</taxon>
        <taxon>Metazoa</taxon>
        <taxon>Spiralia</taxon>
        <taxon>Lophotrochozoa</taxon>
        <taxon>Mollusca</taxon>
        <taxon>Bivalvia</taxon>
        <taxon>Autobranchia</taxon>
        <taxon>Heteroconchia</taxon>
        <taxon>Palaeoheterodonta</taxon>
        <taxon>Unionida</taxon>
        <taxon>Unionoidea</taxon>
        <taxon>Unionidae</taxon>
        <taxon>Unioninae</taxon>
        <taxon>Sinanodonta</taxon>
    </lineage>
</organism>
<evidence type="ECO:0000256" key="6">
    <source>
        <dbReference type="ARBA" id="ARBA00022490"/>
    </source>
</evidence>
<comment type="similarity">
    <text evidence="4">Belongs to the MIEAP family.</text>
</comment>
<dbReference type="InterPro" id="IPR026169">
    <property type="entry name" value="MIEAP"/>
</dbReference>
<evidence type="ECO:0000256" key="9">
    <source>
        <dbReference type="ARBA" id="ARBA00023121"/>
    </source>
</evidence>
<comment type="subcellular location">
    <subcellularLocation>
        <location evidence="3">Cytoplasm</location>
    </subcellularLocation>
    <subcellularLocation>
        <location evidence="2">Mitochondrion matrix</location>
    </subcellularLocation>
    <subcellularLocation>
        <location evidence="1">Mitochondrion outer membrane</location>
    </subcellularLocation>
</comment>
<evidence type="ECO:0000256" key="4">
    <source>
        <dbReference type="ARBA" id="ARBA00008233"/>
    </source>
</evidence>
<keyword evidence="11" id="KW-0472">Membrane</keyword>
<keyword evidence="16" id="KW-1185">Reference proteome</keyword>
<evidence type="ECO:0000256" key="5">
    <source>
        <dbReference type="ARBA" id="ARBA00019863"/>
    </source>
</evidence>
<keyword evidence="10" id="KW-0496">Mitochondrion</keyword>
<protein>
    <recommendedName>
        <fullName evidence="5">Mitochondria-eating protein</fullName>
    </recommendedName>
    <alternativeName>
        <fullName evidence="12">Spermatogenesis-associated protein 18</fullName>
    </alternativeName>
</protein>
<dbReference type="Pfam" id="PF16026">
    <property type="entry name" value="MIEAP"/>
    <property type="match status" value="1"/>
</dbReference>
<feature type="region of interest" description="Disordered" evidence="13">
    <location>
        <begin position="304"/>
        <end position="340"/>
    </location>
</feature>
<name>A0ABD3X0H1_SINWO</name>
<dbReference type="Proteomes" id="UP001634394">
    <property type="component" value="Unassembled WGS sequence"/>
</dbReference>